<sequence>MPSGTVETSETPEPAEPVRPSERAHRATRVAVRTDLLPALSTLSLVALLGLPLGWVWSRIAPPQGSVLGRAGTPVPAQIVESYHGFDALAMFLLVAFGTGLVTAAVLWTFRRRRGPVLLVAAVLGSLVSSWLAIRMGTTFAAELYPWPTGLTVGDSLTVPPEAPTAWAVVVQPMAMALGYGLAASWNGFDDLGRRS</sequence>
<evidence type="ECO:0000313" key="4">
    <source>
        <dbReference type="Proteomes" id="UP000580474"/>
    </source>
</evidence>
<accession>A0A840NSJ2</accession>
<keyword evidence="2" id="KW-1133">Transmembrane helix</keyword>
<dbReference type="AlphaFoldDB" id="A0A840NSJ2"/>
<feature type="compositionally biased region" description="Polar residues" evidence="1">
    <location>
        <begin position="1"/>
        <end position="11"/>
    </location>
</feature>
<name>A0A840NSJ2_9PSEU</name>
<comment type="caution">
    <text evidence="3">The sequence shown here is derived from an EMBL/GenBank/DDBJ whole genome shotgun (WGS) entry which is preliminary data.</text>
</comment>
<dbReference type="Pfam" id="PF10821">
    <property type="entry name" value="DUF2567"/>
    <property type="match status" value="1"/>
</dbReference>
<keyword evidence="2" id="KW-0472">Membrane</keyword>
<evidence type="ECO:0000256" key="2">
    <source>
        <dbReference type="SAM" id="Phobius"/>
    </source>
</evidence>
<dbReference type="EMBL" id="JACHIV010000001">
    <property type="protein sequence ID" value="MBB5071177.1"/>
    <property type="molecule type" value="Genomic_DNA"/>
</dbReference>
<feature type="transmembrane region" description="Helical" evidence="2">
    <location>
        <begin position="166"/>
        <end position="189"/>
    </location>
</feature>
<dbReference type="InterPro" id="IPR021213">
    <property type="entry name" value="DUF2567"/>
</dbReference>
<organism evidence="3 4">
    <name type="scientific">Saccharopolyspora gloriosae</name>
    <dbReference type="NCBI Taxonomy" id="455344"/>
    <lineage>
        <taxon>Bacteria</taxon>
        <taxon>Bacillati</taxon>
        <taxon>Actinomycetota</taxon>
        <taxon>Actinomycetes</taxon>
        <taxon>Pseudonocardiales</taxon>
        <taxon>Pseudonocardiaceae</taxon>
        <taxon>Saccharopolyspora</taxon>
    </lineage>
</organism>
<keyword evidence="2" id="KW-0812">Transmembrane</keyword>
<reference evidence="3 4" key="1">
    <citation type="submission" date="2020-08" db="EMBL/GenBank/DDBJ databases">
        <title>Sequencing the genomes of 1000 actinobacteria strains.</title>
        <authorList>
            <person name="Klenk H.-P."/>
        </authorList>
    </citation>
    <scope>NUCLEOTIDE SEQUENCE [LARGE SCALE GENOMIC DNA]</scope>
    <source>
        <strain evidence="3 4">DSM 45582</strain>
    </source>
</reference>
<feature type="transmembrane region" description="Helical" evidence="2">
    <location>
        <begin position="36"/>
        <end position="57"/>
    </location>
</feature>
<protein>
    <recommendedName>
        <fullName evidence="5">DUF2567 domain-containing protein</fullName>
    </recommendedName>
</protein>
<feature type="transmembrane region" description="Helical" evidence="2">
    <location>
        <begin position="88"/>
        <end position="110"/>
    </location>
</feature>
<proteinExistence type="predicted"/>
<dbReference type="Proteomes" id="UP000580474">
    <property type="component" value="Unassembled WGS sequence"/>
</dbReference>
<evidence type="ECO:0000313" key="3">
    <source>
        <dbReference type="EMBL" id="MBB5071177.1"/>
    </source>
</evidence>
<gene>
    <name evidence="3" type="ORF">BJ969_004265</name>
</gene>
<feature type="transmembrane region" description="Helical" evidence="2">
    <location>
        <begin position="117"/>
        <end position="134"/>
    </location>
</feature>
<evidence type="ECO:0008006" key="5">
    <source>
        <dbReference type="Google" id="ProtNLM"/>
    </source>
</evidence>
<dbReference type="RefSeq" id="WP_246457045.1">
    <property type="nucleotide sequence ID" value="NZ_JACHIV010000001.1"/>
</dbReference>
<evidence type="ECO:0000256" key="1">
    <source>
        <dbReference type="SAM" id="MobiDB-lite"/>
    </source>
</evidence>
<keyword evidence="4" id="KW-1185">Reference proteome</keyword>
<feature type="region of interest" description="Disordered" evidence="1">
    <location>
        <begin position="1"/>
        <end position="25"/>
    </location>
</feature>